<dbReference type="GO" id="GO:0022857">
    <property type="term" value="F:transmembrane transporter activity"/>
    <property type="evidence" value="ECO:0007669"/>
    <property type="project" value="InterPro"/>
</dbReference>
<evidence type="ECO:0000313" key="8">
    <source>
        <dbReference type="EMBL" id="RAI58589.1"/>
    </source>
</evidence>
<feature type="transmembrane region" description="Helical" evidence="7">
    <location>
        <begin position="150"/>
        <end position="175"/>
    </location>
</feature>
<keyword evidence="5 7" id="KW-0472">Membrane</keyword>
<dbReference type="AlphaFoldDB" id="A0A327M758"/>
<keyword evidence="3 7" id="KW-0812">Transmembrane</keyword>
<evidence type="ECO:0000256" key="5">
    <source>
        <dbReference type="ARBA" id="ARBA00023136"/>
    </source>
</evidence>
<evidence type="ECO:0000256" key="2">
    <source>
        <dbReference type="ARBA" id="ARBA00022448"/>
    </source>
</evidence>
<dbReference type="PANTHER" id="PTHR43385">
    <property type="entry name" value="RIBOFLAVIN TRANSPORTER RIBJ"/>
    <property type="match status" value="1"/>
</dbReference>
<feature type="transmembrane region" description="Helical" evidence="7">
    <location>
        <begin position="260"/>
        <end position="279"/>
    </location>
</feature>
<dbReference type="Pfam" id="PF07690">
    <property type="entry name" value="MFS_1"/>
    <property type="match status" value="1"/>
</dbReference>
<proteinExistence type="predicted"/>
<sequence length="404" mass="41495">MTMPPARTASPGTRPDAAKPDGDLRLVLGIASGQMIGWGTLFSVFPLFGAPMEAELGWSRAAINAGLTLALLVSGIAAIPVGRHVDRHGGRGLLAFGAWLGAALLALWAVTDSLPLYWLLWTTMGLAHAMALWGPAMAVAVGAARDPNRCIAGITFITGFTATVFVPLGAALIAALGWRGALLALAALQLLPGLLALWLLPSPPPRDAARPPPAFRLGPAIRQPAFLGLAACFAAHAFISTALGAHAIPLLRERGLPEASVLLVVALHGPFQVAARLALFGLGRRVTMRGVGLLATLLAPLGMLVLALAPPDLAWLTLYALAWAVADGLMTIVRAAGVAEILGREGYGAITGALSLATMPPRTAAPLLIALLWEGAGGYAPVPWLLAGLALLAAAAFALAARAR</sequence>
<feature type="region of interest" description="Disordered" evidence="6">
    <location>
        <begin position="1"/>
        <end position="20"/>
    </location>
</feature>
<reference evidence="9" key="1">
    <citation type="submission" date="2018-06" db="EMBL/GenBank/DDBJ databases">
        <authorList>
            <person name="Khan S.A."/>
        </authorList>
    </citation>
    <scope>NUCLEOTIDE SEQUENCE [LARGE SCALE GENOMIC DNA]</scope>
    <source>
        <strain evidence="9">DB-1506</strain>
    </source>
</reference>
<dbReference type="InterPro" id="IPR036259">
    <property type="entry name" value="MFS_trans_sf"/>
</dbReference>
<organism evidence="8 9">
    <name type="scientific">Roseicella frigidaeris</name>
    <dbReference type="NCBI Taxonomy" id="2230885"/>
    <lineage>
        <taxon>Bacteria</taxon>
        <taxon>Pseudomonadati</taxon>
        <taxon>Pseudomonadota</taxon>
        <taxon>Alphaproteobacteria</taxon>
        <taxon>Acetobacterales</taxon>
        <taxon>Roseomonadaceae</taxon>
        <taxon>Roseicella</taxon>
    </lineage>
</organism>
<evidence type="ECO:0000256" key="6">
    <source>
        <dbReference type="SAM" id="MobiDB-lite"/>
    </source>
</evidence>
<evidence type="ECO:0000256" key="1">
    <source>
        <dbReference type="ARBA" id="ARBA00004141"/>
    </source>
</evidence>
<gene>
    <name evidence="8" type="ORF">DOO78_12920</name>
</gene>
<dbReference type="InterPro" id="IPR011701">
    <property type="entry name" value="MFS"/>
</dbReference>
<feature type="transmembrane region" description="Helical" evidence="7">
    <location>
        <begin position="93"/>
        <end position="110"/>
    </location>
</feature>
<feature type="transmembrane region" description="Helical" evidence="7">
    <location>
        <begin position="61"/>
        <end position="81"/>
    </location>
</feature>
<evidence type="ECO:0000256" key="3">
    <source>
        <dbReference type="ARBA" id="ARBA00022692"/>
    </source>
</evidence>
<dbReference type="SUPFAM" id="SSF103473">
    <property type="entry name" value="MFS general substrate transporter"/>
    <property type="match status" value="1"/>
</dbReference>
<feature type="transmembrane region" description="Helical" evidence="7">
    <location>
        <begin position="315"/>
        <end position="337"/>
    </location>
</feature>
<feature type="transmembrane region" description="Helical" evidence="7">
    <location>
        <begin position="379"/>
        <end position="401"/>
    </location>
</feature>
<feature type="transmembrane region" description="Helical" evidence="7">
    <location>
        <begin position="291"/>
        <end position="309"/>
    </location>
</feature>
<feature type="transmembrane region" description="Helical" evidence="7">
    <location>
        <begin position="349"/>
        <end position="373"/>
    </location>
</feature>
<name>A0A327M758_9PROT</name>
<dbReference type="OrthoDB" id="7200137at2"/>
<comment type="caution">
    <text evidence="8">The sequence shown here is derived from an EMBL/GenBank/DDBJ whole genome shotgun (WGS) entry which is preliminary data.</text>
</comment>
<dbReference type="PANTHER" id="PTHR43385:SF1">
    <property type="entry name" value="RIBOFLAVIN TRANSPORTER RIBJ"/>
    <property type="match status" value="1"/>
</dbReference>
<evidence type="ECO:0000256" key="4">
    <source>
        <dbReference type="ARBA" id="ARBA00022989"/>
    </source>
</evidence>
<dbReference type="InterPro" id="IPR052983">
    <property type="entry name" value="MFS_Riboflavin_Transporter"/>
</dbReference>
<dbReference type="EMBL" id="QLIX01000008">
    <property type="protein sequence ID" value="RAI58589.1"/>
    <property type="molecule type" value="Genomic_DNA"/>
</dbReference>
<protein>
    <recommendedName>
        <fullName evidence="10">MFS transporter</fullName>
    </recommendedName>
</protein>
<feature type="transmembrane region" description="Helical" evidence="7">
    <location>
        <begin position="225"/>
        <end position="248"/>
    </location>
</feature>
<evidence type="ECO:0008006" key="10">
    <source>
        <dbReference type="Google" id="ProtNLM"/>
    </source>
</evidence>
<dbReference type="GO" id="GO:0016020">
    <property type="term" value="C:membrane"/>
    <property type="evidence" value="ECO:0007669"/>
    <property type="project" value="UniProtKB-SubCell"/>
</dbReference>
<feature type="transmembrane region" description="Helical" evidence="7">
    <location>
        <begin position="181"/>
        <end position="200"/>
    </location>
</feature>
<comment type="subcellular location">
    <subcellularLocation>
        <location evidence="1">Membrane</location>
        <topology evidence="1">Multi-pass membrane protein</topology>
    </subcellularLocation>
</comment>
<accession>A0A327M758</accession>
<keyword evidence="2" id="KW-0813">Transport</keyword>
<dbReference type="Gene3D" id="1.20.1250.20">
    <property type="entry name" value="MFS general substrate transporter like domains"/>
    <property type="match status" value="1"/>
</dbReference>
<evidence type="ECO:0000313" key="9">
    <source>
        <dbReference type="Proteomes" id="UP000249065"/>
    </source>
</evidence>
<evidence type="ECO:0000256" key="7">
    <source>
        <dbReference type="SAM" id="Phobius"/>
    </source>
</evidence>
<feature type="transmembrane region" description="Helical" evidence="7">
    <location>
        <begin position="26"/>
        <end position="49"/>
    </location>
</feature>
<feature type="transmembrane region" description="Helical" evidence="7">
    <location>
        <begin position="116"/>
        <end position="143"/>
    </location>
</feature>
<keyword evidence="9" id="KW-1185">Reference proteome</keyword>
<dbReference type="Proteomes" id="UP000249065">
    <property type="component" value="Unassembled WGS sequence"/>
</dbReference>
<keyword evidence="4 7" id="KW-1133">Transmembrane helix</keyword>